<gene>
    <name evidence="2" type="ORF">NA56DRAFT_704640</name>
</gene>
<sequence>MRAPVPAPREPCRRCTDGAEAWVIGSMKASLIINMAFFPKGRAECQSKTPSLELSSSPPPTTTDPSLLGSFKLRGSGTWLAHLCLLWDSSAEVAEAFVPLSDSAPNAPKAPGVEEASKLLFTAPALDHELQQPQRIAGPEGGPSSDRLISDTPT</sequence>
<protein>
    <submittedName>
        <fullName evidence="2">Uncharacterized protein</fullName>
    </submittedName>
</protein>
<proteinExistence type="predicted"/>
<keyword evidence="3" id="KW-1185">Reference proteome</keyword>
<evidence type="ECO:0000256" key="1">
    <source>
        <dbReference type="SAM" id="MobiDB-lite"/>
    </source>
</evidence>
<dbReference type="EMBL" id="KZ613485">
    <property type="protein sequence ID" value="PMD20306.1"/>
    <property type="molecule type" value="Genomic_DNA"/>
</dbReference>
<evidence type="ECO:0000313" key="3">
    <source>
        <dbReference type="Proteomes" id="UP000235672"/>
    </source>
</evidence>
<evidence type="ECO:0000313" key="2">
    <source>
        <dbReference type="EMBL" id="PMD20306.1"/>
    </source>
</evidence>
<reference evidence="2 3" key="1">
    <citation type="submission" date="2016-05" db="EMBL/GenBank/DDBJ databases">
        <title>A degradative enzymes factory behind the ericoid mycorrhizal symbiosis.</title>
        <authorList>
            <consortium name="DOE Joint Genome Institute"/>
            <person name="Martino E."/>
            <person name="Morin E."/>
            <person name="Grelet G."/>
            <person name="Kuo A."/>
            <person name="Kohler A."/>
            <person name="Daghino S."/>
            <person name="Barry K."/>
            <person name="Choi C."/>
            <person name="Cichocki N."/>
            <person name="Clum A."/>
            <person name="Copeland A."/>
            <person name="Hainaut M."/>
            <person name="Haridas S."/>
            <person name="Labutti K."/>
            <person name="Lindquist E."/>
            <person name="Lipzen A."/>
            <person name="Khouja H.-R."/>
            <person name="Murat C."/>
            <person name="Ohm R."/>
            <person name="Olson A."/>
            <person name="Spatafora J."/>
            <person name="Veneault-Fourrey C."/>
            <person name="Henrissat B."/>
            <person name="Grigoriev I."/>
            <person name="Martin F."/>
            <person name="Perotto S."/>
        </authorList>
    </citation>
    <scope>NUCLEOTIDE SEQUENCE [LARGE SCALE GENOMIC DNA]</scope>
    <source>
        <strain evidence="2 3">UAMH 7357</strain>
    </source>
</reference>
<dbReference type="AlphaFoldDB" id="A0A2J6Q257"/>
<accession>A0A2J6Q257</accession>
<name>A0A2J6Q257_9HELO</name>
<dbReference type="Proteomes" id="UP000235672">
    <property type="component" value="Unassembled WGS sequence"/>
</dbReference>
<feature type="region of interest" description="Disordered" evidence="1">
    <location>
        <begin position="129"/>
        <end position="154"/>
    </location>
</feature>
<organism evidence="2 3">
    <name type="scientific">Hyaloscypha hepaticicola</name>
    <dbReference type="NCBI Taxonomy" id="2082293"/>
    <lineage>
        <taxon>Eukaryota</taxon>
        <taxon>Fungi</taxon>
        <taxon>Dikarya</taxon>
        <taxon>Ascomycota</taxon>
        <taxon>Pezizomycotina</taxon>
        <taxon>Leotiomycetes</taxon>
        <taxon>Helotiales</taxon>
        <taxon>Hyaloscyphaceae</taxon>
        <taxon>Hyaloscypha</taxon>
    </lineage>
</organism>